<feature type="non-terminal residue" evidence="4">
    <location>
        <position position="128"/>
    </location>
</feature>
<dbReference type="PANTHER" id="PTHR11645:SF0">
    <property type="entry name" value="PYRROLINE-5-CARBOXYLATE REDUCTASE 3"/>
    <property type="match status" value="1"/>
</dbReference>
<dbReference type="Proteomes" id="UP000320888">
    <property type="component" value="Unassembled WGS sequence"/>
</dbReference>
<dbReference type="GO" id="GO:0055129">
    <property type="term" value="P:L-proline biosynthetic process"/>
    <property type="evidence" value="ECO:0007669"/>
    <property type="project" value="TreeGrafter"/>
</dbReference>
<organism evidence="4 5">
    <name type="scientific">Streptomyces benahoarensis</name>
    <dbReference type="NCBI Taxonomy" id="2595054"/>
    <lineage>
        <taxon>Bacteria</taxon>
        <taxon>Bacillati</taxon>
        <taxon>Actinomycetota</taxon>
        <taxon>Actinomycetes</taxon>
        <taxon>Kitasatosporales</taxon>
        <taxon>Streptomycetaceae</taxon>
        <taxon>Streptomyces</taxon>
    </lineage>
</organism>
<accession>A0A553XZ82</accession>
<dbReference type="SUPFAM" id="SSF51735">
    <property type="entry name" value="NAD(P)-binding Rossmann-fold domains"/>
    <property type="match status" value="1"/>
</dbReference>
<evidence type="ECO:0000259" key="3">
    <source>
        <dbReference type="Pfam" id="PF03807"/>
    </source>
</evidence>
<name>A0A553XZ82_9ACTN</name>
<dbReference type="AlphaFoldDB" id="A0A553XZ82"/>
<sequence>MERIGIIGVGEIGRAIVDGLCDGVEEPPEIYLSPRGARTSAELSQRYPNVQVCADNQDVVNHSDVVIIAVRPVGHAEALAGLRIGSDRTVVSVIAGVALSELRRTLGTGAPLVRAIPLPAARERRSVT</sequence>
<keyword evidence="2" id="KW-0560">Oxidoreductase</keyword>
<evidence type="ECO:0000313" key="5">
    <source>
        <dbReference type="Proteomes" id="UP000320888"/>
    </source>
</evidence>
<dbReference type="Pfam" id="PF03807">
    <property type="entry name" value="F420_oxidored"/>
    <property type="match status" value="1"/>
</dbReference>
<dbReference type="PANTHER" id="PTHR11645">
    <property type="entry name" value="PYRROLINE-5-CARBOXYLATE REDUCTASE"/>
    <property type="match status" value="1"/>
</dbReference>
<comment type="similarity">
    <text evidence="1">Belongs to the pyrroline-5-carboxylate reductase family.</text>
</comment>
<dbReference type="RefSeq" id="WP_185994157.1">
    <property type="nucleotide sequence ID" value="NZ_VKLS01000625.1"/>
</dbReference>
<proteinExistence type="inferred from homology"/>
<dbReference type="InterPro" id="IPR036291">
    <property type="entry name" value="NAD(P)-bd_dom_sf"/>
</dbReference>
<evidence type="ECO:0000313" key="4">
    <source>
        <dbReference type="EMBL" id="TSB22246.1"/>
    </source>
</evidence>
<dbReference type="Gene3D" id="3.40.50.720">
    <property type="entry name" value="NAD(P)-binding Rossmann-like Domain"/>
    <property type="match status" value="1"/>
</dbReference>
<protein>
    <submittedName>
        <fullName evidence="4">Pyrroline-5-carboxylate reductase</fullName>
    </submittedName>
</protein>
<feature type="domain" description="Pyrroline-5-carboxylate reductase catalytic N-terminal" evidence="3">
    <location>
        <begin position="3"/>
        <end position="96"/>
    </location>
</feature>
<dbReference type="EMBL" id="VKLS01000625">
    <property type="protein sequence ID" value="TSB22246.1"/>
    <property type="molecule type" value="Genomic_DNA"/>
</dbReference>
<reference evidence="4 5" key="1">
    <citation type="submission" date="2019-07" db="EMBL/GenBank/DDBJ databases">
        <title>Draft genome for Streptomyces benahoarensis MZ03-48.</title>
        <authorList>
            <person name="Gonzalez-Pimentel J.L."/>
        </authorList>
    </citation>
    <scope>NUCLEOTIDE SEQUENCE [LARGE SCALE GENOMIC DNA]</scope>
    <source>
        <strain evidence="4 5">MZ03-48</strain>
    </source>
</reference>
<dbReference type="InterPro" id="IPR028939">
    <property type="entry name" value="P5C_Rdtase_cat_N"/>
</dbReference>
<dbReference type="GO" id="GO:0004735">
    <property type="term" value="F:pyrroline-5-carboxylate reductase activity"/>
    <property type="evidence" value="ECO:0007669"/>
    <property type="project" value="TreeGrafter"/>
</dbReference>
<comment type="caution">
    <text evidence="4">The sequence shown here is derived from an EMBL/GenBank/DDBJ whole genome shotgun (WGS) entry which is preliminary data.</text>
</comment>
<evidence type="ECO:0000256" key="2">
    <source>
        <dbReference type="ARBA" id="ARBA00023002"/>
    </source>
</evidence>
<evidence type="ECO:0000256" key="1">
    <source>
        <dbReference type="ARBA" id="ARBA00005525"/>
    </source>
</evidence>
<gene>
    <name evidence="4" type="ORF">FNZ23_27870</name>
</gene>
<keyword evidence="5" id="KW-1185">Reference proteome</keyword>